<feature type="compositionally biased region" description="Low complexity" evidence="9">
    <location>
        <begin position="297"/>
        <end position="325"/>
    </location>
</feature>
<evidence type="ECO:0000256" key="9">
    <source>
        <dbReference type="SAM" id="MobiDB-lite"/>
    </source>
</evidence>
<dbReference type="Gene3D" id="1.10.510.10">
    <property type="entry name" value="Transferase(Phosphotransferase) domain 1"/>
    <property type="match status" value="1"/>
</dbReference>
<dbReference type="GO" id="GO:0005524">
    <property type="term" value="F:ATP binding"/>
    <property type="evidence" value="ECO:0007669"/>
    <property type="project" value="UniProtKB-KW"/>
</dbReference>
<accession>A0A161LJF7</accession>
<feature type="compositionally biased region" description="Low complexity" evidence="9">
    <location>
        <begin position="410"/>
        <end position="426"/>
    </location>
</feature>
<dbReference type="EMBL" id="BDCX01000012">
    <property type="protein sequence ID" value="GAT69054.1"/>
    <property type="molecule type" value="Genomic_DNA"/>
</dbReference>
<dbReference type="Gene3D" id="3.30.200.20">
    <property type="entry name" value="Phosphorylase Kinase, domain 1"/>
    <property type="match status" value="1"/>
</dbReference>
<dbReference type="Proteomes" id="UP000077701">
    <property type="component" value="Unassembled WGS sequence"/>
</dbReference>
<feature type="compositionally biased region" description="Low complexity" evidence="9">
    <location>
        <begin position="452"/>
        <end position="468"/>
    </location>
</feature>
<comment type="catalytic activity">
    <reaction evidence="8">
        <text>L-seryl-[protein] + ATP = O-phospho-L-seryl-[protein] + ADP + H(+)</text>
        <dbReference type="Rhea" id="RHEA:17989"/>
        <dbReference type="Rhea" id="RHEA-COMP:9863"/>
        <dbReference type="Rhea" id="RHEA-COMP:11604"/>
        <dbReference type="ChEBI" id="CHEBI:15378"/>
        <dbReference type="ChEBI" id="CHEBI:29999"/>
        <dbReference type="ChEBI" id="CHEBI:30616"/>
        <dbReference type="ChEBI" id="CHEBI:83421"/>
        <dbReference type="ChEBI" id="CHEBI:456216"/>
        <dbReference type="EC" id="2.7.11.1"/>
    </reaction>
</comment>
<dbReference type="Pfam" id="PF00069">
    <property type="entry name" value="Pkinase"/>
    <property type="match status" value="1"/>
</dbReference>
<feature type="region of interest" description="Disordered" evidence="9">
    <location>
        <begin position="297"/>
        <end position="328"/>
    </location>
</feature>
<keyword evidence="12" id="KW-1185">Reference proteome</keyword>
<dbReference type="GO" id="GO:0004674">
    <property type="term" value="F:protein serine/threonine kinase activity"/>
    <property type="evidence" value="ECO:0007669"/>
    <property type="project" value="UniProtKB-KW"/>
</dbReference>
<keyword evidence="5 11" id="KW-0418">Kinase</keyword>
<feature type="region of interest" description="Disordered" evidence="9">
    <location>
        <begin position="365"/>
        <end position="468"/>
    </location>
</feature>
<comment type="catalytic activity">
    <reaction evidence="7">
        <text>L-threonyl-[protein] + ATP = O-phospho-L-threonyl-[protein] + ADP + H(+)</text>
        <dbReference type="Rhea" id="RHEA:46608"/>
        <dbReference type="Rhea" id="RHEA-COMP:11060"/>
        <dbReference type="Rhea" id="RHEA-COMP:11605"/>
        <dbReference type="ChEBI" id="CHEBI:15378"/>
        <dbReference type="ChEBI" id="CHEBI:30013"/>
        <dbReference type="ChEBI" id="CHEBI:30616"/>
        <dbReference type="ChEBI" id="CHEBI:61977"/>
        <dbReference type="ChEBI" id="CHEBI:456216"/>
        <dbReference type="EC" id="2.7.11.1"/>
    </reaction>
</comment>
<dbReference type="PANTHER" id="PTHR43289:SF6">
    <property type="entry name" value="SERINE_THREONINE-PROTEIN KINASE NEKL-3"/>
    <property type="match status" value="1"/>
</dbReference>
<feature type="compositionally biased region" description="Pro residues" evidence="9">
    <location>
        <begin position="427"/>
        <end position="451"/>
    </location>
</feature>
<dbReference type="EC" id="2.7.11.1" evidence="1"/>
<dbReference type="PRINTS" id="PR01217">
    <property type="entry name" value="PRICHEXTENSN"/>
</dbReference>
<evidence type="ECO:0000256" key="8">
    <source>
        <dbReference type="ARBA" id="ARBA00048679"/>
    </source>
</evidence>
<name>A0A161LJF7_9ACTN</name>
<reference evidence="12" key="2">
    <citation type="submission" date="2016-04" db="EMBL/GenBank/DDBJ databases">
        <title>Planomonospora sphaerica JCM9374 whole genome shotgun sequence.</title>
        <authorList>
            <person name="Suzuki T."/>
            <person name="Dohra H."/>
            <person name="Kodani S."/>
        </authorList>
    </citation>
    <scope>NUCLEOTIDE SEQUENCE [LARGE SCALE GENOMIC DNA]</scope>
    <source>
        <strain evidence="12">JCM 9374</strain>
    </source>
</reference>
<dbReference type="FunFam" id="1.10.510.10:FF:000021">
    <property type="entry name" value="Serine/threonine protein kinase"/>
    <property type="match status" value="1"/>
</dbReference>
<gene>
    <name evidence="11" type="ORF">PS9374_04721</name>
</gene>
<keyword evidence="2" id="KW-0723">Serine/threonine-protein kinase</keyword>
<evidence type="ECO:0000256" key="1">
    <source>
        <dbReference type="ARBA" id="ARBA00012513"/>
    </source>
</evidence>
<dbReference type="PANTHER" id="PTHR43289">
    <property type="entry name" value="MITOGEN-ACTIVATED PROTEIN KINASE KINASE KINASE 20-RELATED"/>
    <property type="match status" value="1"/>
</dbReference>
<keyword evidence="3" id="KW-0808">Transferase</keyword>
<dbReference type="FunFam" id="3.30.200.20:FF:000035">
    <property type="entry name" value="Serine/threonine protein kinase Stk1"/>
    <property type="match status" value="1"/>
</dbReference>
<sequence length="468" mass="47672">MTPFLGDRYRLLERIAAGGMGEVWRAGDELLGREVAVKLLRRHLADDPAFRGRFRTEARIAAGLADPGIAQVFDYGEADDVAYLVMELVPGESLAAILARNGVLSPEVALDVVHQTARGLHAAHAAGIIHRDVKPGNLLVTGAGVIKITDFGIARALESAPVTQTGTILGTAQYVSPEQASGITLTPATDLYSLGVVAYECLTGRPPFTAANQVAIALMHLNDPPPPLPASVPGPVRDLVAACLAKDPAQRPASARELSDRAYVLRESLATAGAAGLVLLTDPTGYRGLPAAEAVPDPAGAVPDPAGAVPDPAGAVPDPAGAGRAAPRRSGLRRAGAITAAAAGCAAAVGLGALMFQDLAGPDDRHESVKPFTPEPRASTSPSATPGRSRPATTRPAAPPTKSPRPSPSPSATVSTSATPTTGPTKSPTPSPTPTTPTPTPPPPTTTPEPTPSVTTEPGETVPPNGET</sequence>
<dbReference type="OrthoDB" id="9762169at2"/>
<protein>
    <recommendedName>
        <fullName evidence="1">non-specific serine/threonine protein kinase</fullName>
        <ecNumber evidence="1">2.7.11.1</ecNumber>
    </recommendedName>
</protein>
<organism evidence="11 12">
    <name type="scientific">Planomonospora sphaerica</name>
    <dbReference type="NCBI Taxonomy" id="161355"/>
    <lineage>
        <taxon>Bacteria</taxon>
        <taxon>Bacillati</taxon>
        <taxon>Actinomycetota</taxon>
        <taxon>Actinomycetes</taxon>
        <taxon>Streptosporangiales</taxon>
        <taxon>Streptosporangiaceae</taxon>
        <taxon>Planomonospora</taxon>
    </lineage>
</organism>
<keyword evidence="4" id="KW-0547">Nucleotide-binding</keyword>
<dbReference type="STRING" id="161355.PS9374_04721"/>
<evidence type="ECO:0000256" key="7">
    <source>
        <dbReference type="ARBA" id="ARBA00047899"/>
    </source>
</evidence>
<dbReference type="PROSITE" id="PS50011">
    <property type="entry name" value="PROTEIN_KINASE_DOM"/>
    <property type="match status" value="1"/>
</dbReference>
<feature type="domain" description="Protein kinase" evidence="10">
    <location>
        <begin position="9"/>
        <end position="264"/>
    </location>
</feature>
<evidence type="ECO:0000313" key="12">
    <source>
        <dbReference type="Proteomes" id="UP000077701"/>
    </source>
</evidence>
<dbReference type="AlphaFoldDB" id="A0A161LJF7"/>
<evidence type="ECO:0000256" key="3">
    <source>
        <dbReference type="ARBA" id="ARBA00022679"/>
    </source>
</evidence>
<dbReference type="InterPro" id="IPR008271">
    <property type="entry name" value="Ser/Thr_kinase_AS"/>
</dbReference>
<evidence type="ECO:0000256" key="6">
    <source>
        <dbReference type="ARBA" id="ARBA00022840"/>
    </source>
</evidence>
<evidence type="ECO:0000256" key="2">
    <source>
        <dbReference type="ARBA" id="ARBA00022527"/>
    </source>
</evidence>
<evidence type="ECO:0000313" key="11">
    <source>
        <dbReference type="EMBL" id="GAT69054.1"/>
    </source>
</evidence>
<keyword evidence="6" id="KW-0067">ATP-binding</keyword>
<dbReference type="InterPro" id="IPR000719">
    <property type="entry name" value="Prot_kinase_dom"/>
</dbReference>
<dbReference type="SMART" id="SM00220">
    <property type="entry name" value="S_TKc"/>
    <property type="match status" value="1"/>
</dbReference>
<dbReference type="PROSITE" id="PS00108">
    <property type="entry name" value="PROTEIN_KINASE_ST"/>
    <property type="match status" value="1"/>
</dbReference>
<evidence type="ECO:0000256" key="5">
    <source>
        <dbReference type="ARBA" id="ARBA00022777"/>
    </source>
</evidence>
<dbReference type="InterPro" id="IPR011009">
    <property type="entry name" value="Kinase-like_dom_sf"/>
</dbReference>
<reference evidence="11 12" key="1">
    <citation type="journal article" date="2016" name="Genome Announc.">
        <title>Draft Genome Sequence of Planomonospora sphaerica JCM9374, a Rare Actinomycete.</title>
        <authorList>
            <person name="Dohra H."/>
            <person name="Suzuki T."/>
            <person name="Inoue Y."/>
            <person name="Kodani S."/>
        </authorList>
    </citation>
    <scope>NUCLEOTIDE SEQUENCE [LARGE SCALE GENOMIC DNA]</scope>
    <source>
        <strain evidence="11 12">JCM 9374</strain>
    </source>
</reference>
<comment type="caution">
    <text evidence="11">The sequence shown here is derived from an EMBL/GenBank/DDBJ whole genome shotgun (WGS) entry which is preliminary data.</text>
</comment>
<dbReference type="RefSeq" id="WP_068900143.1">
    <property type="nucleotide sequence ID" value="NZ_BDCX01000012.1"/>
</dbReference>
<evidence type="ECO:0000256" key="4">
    <source>
        <dbReference type="ARBA" id="ARBA00022741"/>
    </source>
</evidence>
<feature type="compositionally biased region" description="Low complexity" evidence="9">
    <location>
        <begin position="384"/>
        <end position="396"/>
    </location>
</feature>
<dbReference type="SUPFAM" id="SSF56112">
    <property type="entry name" value="Protein kinase-like (PK-like)"/>
    <property type="match status" value="1"/>
</dbReference>
<feature type="compositionally biased region" description="Pro residues" evidence="9">
    <location>
        <begin position="397"/>
        <end position="409"/>
    </location>
</feature>
<evidence type="ECO:0000259" key="10">
    <source>
        <dbReference type="PROSITE" id="PS50011"/>
    </source>
</evidence>
<dbReference type="GO" id="GO:0045717">
    <property type="term" value="P:negative regulation of fatty acid biosynthetic process"/>
    <property type="evidence" value="ECO:0007669"/>
    <property type="project" value="UniProtKB-ARBA"/>
</dbReference>
<proteinExistence type="predicted"/>
<dbReference type="CDD" id="cd14014">
    <property type="entry name" value="STKc_PknB_like"/>
    <property type="match status" value="1"/>
</dbReference>